<dbReference type="AlphaFoldDB" id="A0A9D9BXY7"/>
<dbReference type="Pfam" id="PF13439">
    <property type="entry name" value="Glyco_transf_4"/>
    <property type="match status" value="1"/>
</dbReference>
<evidence type="ECO:0000259" key="2">
    <source>
        <dbReference type="Pfam" id="PF13439"/>
    </source>
</evidence>
<dbReference type="InterPro" id="IPR050194">
    <property type="entry name" value="Glycosyltransferase_grp1"/>
</dbReference>
<organism evidence="3">
    <name type="scientific">Prochlorococcus marinus XMU1424</name>
    <dbReference type="NCBI Taxonomy" id="2774497"/>
    <lineage>
        <taxon>Bacteria</taxon>
        <taxon>Bacillati</taxon>
        <taxon>Cyanobacteriota</taxon>
        <taxon>Cyanophyceae</taxon>
        <taxon>Synechococcales</taxon>
        <taxon>Prochlorococcaceae</taxon>
        <taxon>Prochlorococcus</taxon>
    </lineage>
</organism>
<dbReference type="InterPro" id="IPR001296">
    <property type="entry name" value="Glyco_trans_1"/>
</dbReference>
<proteinExistence type="predicted"/>
<comment type="caution">
    <text evidence="3">The sequence shown here is derived from an EMBL/GenBank/DDBJ whole genome shotgun (WGS) entry which is preliminary data.</text>
</comment>
<dbReference type="PANTHER" id="PTHR45947:SF3">
    <property type="entry name" value="SULFOQUINOVOSYL TRANSFERASE SQD2"/>
    <property type="match status" value="1"/>
</dbReference>
<protein>
    <submittedName>
        <fullName evidence="3">Glycosyltransferase</fullName>
    </submittedName>
</protein>
<reference evidence="3" key="1">
    <citation type="journal article" date="2021" name="Front. Mar. Sci.">
        <title>Genomes of Diverse Isolates of Prochlorococcus High-Light-Adapted Clade II in the Western Pacific Ocean.</title>
        <authorList>
            <person name="Yan W."/>
            <person name="Feng X."/>
            <person name="Zhang W."/>
            <person name="Nawaz M.Z."/>
            <person name="Luo T."/>
            <person name="Zhang R."/>
            <person name="Jiao N."/>
        </authorList>
    </citation>
    <scope>NUCLEOTIDE SEQUENCE</scope>
    <source>
        <strain evidence="3">XMU1424</strain>
    </source>
</reference>
<dbReference type="GO" id="GO:0016757">
    <property type="term" value="F:glycosyltransferase activity"/>
    <property type="evidence" value="ECO:0007669"/>
    <property type="project" value="InterPro"/>
</dbReference>
<dbReference type="PANTHER" id="PTHR45947">
    <property type="entry name" value="SULFOQUINOVOSYL TRANSFERASE SQD2"/>
    <property type="match status" value="1"/>
</dbReference>
<dbReference type="Gene3D" id="3.40.50.2000">
    <property type="entry name" value="Glycogen Phosphorylase B"/>
    <property type="match status" value="2"/>
</dbReference>
<evidence type="ECO:0000259" key="1">
    <source>
        <dbReference type="Pfam" id="PF00534"/>
    </source>
</evidence>
<sequence>MMNAEKTKILLISASGKTGGGPSHIFLLKDVLKEEYDFYLAMPKTYSKNKNFYSKKYLEITERKLHPIDILRLILFSRKNSIDIIHAHGKGAGLIARIIKIFLNKPLIYTFHGIHTNCMNRINKYLYIIYENITGWLDEEKIFVSLSEKIQATNLKIFIGKNNRIISNSTKKMHRINLDAKKNNFKIGIKNQKKNIISICRLVDQKNIFEIFKIAKKLKIYNFIVLGDGYLFDKAKIFIKSCNIHNVYLFGNQKDVFKYLYESDLFLSTSLYEGHPISILEAMSIGLPIVASKVTGNIDTVKDNYSGFFYKLGDINEACNCIERIMKNDDIKLKISNNAFFTHRKLFTMSKMKNSYSLLYKKYKRN</sequence>
<dbReference type="Pfam" id="PF00534">
    <property type="entry name" value="Glycos_transf_1"/>
    <property type="match status" value="1"/>
</dbReference>
<accession>A0A9D9BXY7</accession>
<feature type="domain" description="Glycosyltransferase subfamily 4-like N-terminal" evidence="2">
    <location>
        <begin position="51"/>
        <end position="116"/>
    </location>
</feature>
<gene>
    <name evidence="3" type="ORF">JJ833_01600</name>
</gene>
<dbReference type="SUPFAM" id="SSF53756">
    <property type="entry name" value="UDP-Glycosyltransferase/glycogen phosphorylase"/>
    <property type="match status" value="1"/>
</dbReference>
<evidence type="ECO:0000313" key="3">
    <source>
        <dbReference type="EMBL" id="MBO6987538.1"/>
    </source>
</evidence>
<name>A0A9D9BXY7_PROMR</name>
<feature type="domain" description="Glycosyl transferase family 1" evidence="1">
    <location>
        <begin position="181"/>
        <end position="339"/>
    </location>
</feature>
<dbReference type="EMBL" id="JAEPLE010000001">
    <property type="protein sequence ID" value="MBO6987538.1"/>
    <property type="molecule type" value="Genomic_DNA"/>
</dbReference>
<dbReference type="InterPro" id="IPR028098">
    <property type="entry name" value="Glyco_trans_4-like_N"/>
</dbReference>